<sequence length="217" mass="23045">MSDQQESAESTAGAASSASIWNVPNALTALRIAMVPVFGWALLHDGGDSQGWRWLAYGLFVVAMITDKIDGDIARKHNLITNFGKIADPIADKAITGMAFIGLSLIGALWWWVTIVVLVREWSVTIARLSIARQVVMAASRSGKIKTLAQALALGGFVAPFKDLTGSWDAPGDVVWWAAALLMAVALVLTVTSGLEFARDAVRQRRAALAGDGPVSG</sequence>
<reference evidence="14 15" key="1">
    <citation type="submission" date="2018-11" db="EMBL/GenBank/DDBJ databases">
        <authorList>
            <person name="Li F."/>
        </authorList>
    </citation>
    <scope>NUCLEOTIDE SEQUENCE [LARGE SCALE GENOMIC DNA]</scope>
    <source>
        <strain evidence="14 15">Gsoil 818</strain>
    </source>
</reference>
<dbReference type="UniPathway" id="UPA00085"/>
<dbReference type="Pfam" id="PF01066">
    <property type="entry name" value="CDP-OH_P_transf"/>
    <property type="match status" value="1"/>
</dbReference>
<evidence type="ECO:0000256" key="7">
    <source>
        <dbReference type="ARBA" id="ARBA00023098"/>
    </source>
</evidence>
<evidence type="ECO:0000256" key="5">
    <source>
        <dbReference type="ARBA" id="ARBA00022692"/>
    </source>
</evidence>
<keyword evidence="8 13" id="KW-0472">Membrane</keyword>
<evidence type="ECO:0000256" key="12">
    <source>
        <dbReference type="RuleBase" id="RU003750"/>
    </source>
</evidence>
<dbReference type="PANTHER" id="PTHR14269">
    <property type="entry name" value="CDP-DIACYLGLYCEROL--GLYCEROL-3-PHOSPHATE 3-PHOSPHATIDYLTRANSFERASE-RELATED"/>
    <property type="match status" value="1"/>
</dbReference>
<evidence type="ECO:0000256" key="9">
    <source>
        <dbReference type="ARBA" id="ARBA00023209"/>
    </source>
</evidence>
<dbReference type="Gene3D" id="1.20.120.1760">
    <property type="match status" value="1"/>
</dbReference>
<dbReference type="InterPro" id="IPR043130">
    <property type="entry name" value="CDP-OH_PTrfase_TM_dom"/>
</dbReference>
<comment type="subcellular location">
    <subcellularLocation>
        <location evidence="1">Membrane</location>
        <topology evidence="1">Multi-pass membrane protein</topology>
    </subcellularLocation>
</comment>
<dbReference type="InterPro" id="IPR004570">
    <property type="entry name" value="Phosphatidylglycerol_P_synth"/>
</dbReference>
<evidence type="ECO:0000256" key="11">
    <source>
        <dbReference type="NCBIfam" id="TIGR00560"/>
    </source>
</evidence>
<dbReference type="PANTHER" id="PTHR14269:SF52">
    <property type="entry name" value="PHOSPHATIDYLGLYCEROPHOSPHATE SYNTHASE-RELATED"/>
    <property type="match status" value="1"/>
</dbReference>
<evidence type="ECO:0000313" key="14">
    <source>
        <dbReference type="EMBL" id="RNM16184.1"/>
    </source>
</evidence>
<evidence type="ECO:0000256" key="4">
    <source>
        <dbReference type="ARBA" id="ARBA00022679"/>
    </source>
</evidence>
<organism evidence="14 15">
    <name type="scientific">Nocardioides pocheonensis</name>
    <dbReference type="NCBI Taxonomy" id="661485"/>
    <lineage>
        <taxon>Bacteria</taxon>
        <taxon>Bacillati</taxon>
        <taxon>Actinomycetota</taxon>
        <taxon>Actinomycetes</taxon>
        <taxon>Propionibacteriales</taxon>
        <taxon>Nocardioidaceae</taxon>
        <taxon>Nocardioides</taxon>
    </lineage>
</organism>
<dbReference type="PROSITE" id="PS00379">
    <property type="entry name" value="CDP_ALCOHOL_P_TRANSF"/>
    <property type="match status" value="1"/>
</dbReference>
<keyword evidence="4 12" id="KW-0808">Transferase</keyword>
<keyword evidence="5 13" id="KW-0812">Transmembrane</keyword>
<keyword evidence="6 13" id="KW-1133">Transmembrane helix</keyword>
<dbReference type="EC" id="2.7.8.5" evidence="11"/>
<feature type="transmembrane region" description="Helical" evidence="13">
    <location>
        <begin position="174"/>
        <end position="198"/>
    </location>
</feature>
<evidence type="ECO:0000313" key="15">
    <source>
        <dbReference type="Proteomes" id="UP000279994"/>
    </source>
</evidence>
<dbReference type="PIRSF" id="PIRSF000847">
    <property type="entry name" value="Phos_ph_gly_syn"/>
    <property type="match status" value="1"/>
</dbReference>
<dbReference type="AlphaFoldDB" id="A0A3N0GUP5"/>
<dbReference type="EMBL" id="RJSF01000019">
    <property type="protein sequence ID" value="RNM16184.1"/>
    <property type="molecule type" value="Genomic_DNA"/>
</dbReference>
<accession>A0A3N0GUP5</accession>
<feature type="transmembrane region" description="Helical" evidence="13">
    <location>
        <begin position="90"/>
        <end position="113"/>
    </location>
</feature>
<evidence type="ECO:0000256" key="10">
    <source>
        <dbReference type="ARBA" id="ARBA00023264"/>
    </source>
</evidence>
<dbReference type="InterPro" id="IPR048254">
    <property type="entry name" value="CDP_ALCOHOL_P_TRANSF_CS"/>
</dbReference>
<proteinExistence type="inferred from homology"/>
<gene>
    <name evidence="14" type="primary">pgsA</name>
    <name evidence="14" type="ORF">EFL26_07045</name>
</gene>
<dbReference type="GO" id="GO:0008444">
    <property type="term" value="F:CDP-diacylglycerol-glycerol-3-phosphate 3-phosphatidyltransferase activity"/>
    <property type="evidence" value="ECO:0007669"/>
    <property type="project" value="UniProtKB-UniRule"/>
</dbReference>
<dbReference type="NCBIfam" id="TIGR00560">
    <property type="entry name" value="pgsA"/>
    <property type="match status" value="1"/>
</dbReference>
<dbReference type="OrthoDB" id="9796672at2"/>
<comment type="similarity">
    <text evidence="2 12">Belongs to the CDP-alcohol phosphatidyltransferase class-I family.</text>
</comment>
<evidence type="ECO:0000256" key="6">
    <source>
        <dbReference type="ARBA" id="ARBA00022989"/>
    </source>
</evidence>
<evidence type="ECO:0000256" key="2">
    <source>
        <dbReference type="ARBA" id="ARBA00010441"/>
    </source>
</evidence>
<dbReference type="GO" id="GO:0016020">
    <property type="term" value="C:membrane"/>
    <property type="evidence" value="ECO:0007669"/>
    <property type="project" value="UniProtKB-SubCell"/>
</dbReference>
<keyword evidence="3" id="KW-0444">Lipid biosynthesis</keyword>
<name>A0A3N0GUP5_9ACTN</name>
<evidence type="ECO:0000256" key="3">
    <source>
        <dbReference type="ARBA" id="ARBA00022516"/>
    </source>
</evidence>
<protein>
    <recommendedName>
        <fullName evidence="11">CDP-diacylglycerol--glycerol-3-phosphate 3-phosphatidyltransferase</fullName>
        <ecNumber evidence="11">2.7.8.5</ecNumber>
    </recommendedName>
</protein>
<comment type="caution">
    <text evidence="14">The sequence shown here is derived from an EMBL/GenBank/DDBJ whole genome shotgun (WGS) entry which is preliminary data.</text>
</comment>
<dbReference type="RefSeq" id="WP_123222435.1">
    <property type="nucleotide sequence ID" value="NZ_RJSF01000019.1"/>
</dbReference>
<keyword evidence="10" id="KW-1208">Phospholipid metabolism</keyword>
<keyword evidence="9" id="KW-0594">Phospholipid biosynthesis</keyword>
<evidence type="ECO:0000256" key="8">
    <source>
        <dbReference type="ARBA" id="ARBA00023136"/>
    </source>
</evidence>
<dbReference type="InterPro" id="IPR050324">
    <property type="entry name" value="CDP-alcohol_PTase-I"/>
</dbReference>
<evidence type="ECO:0000256" key="13">
    <source>
        <dbReference type="SAM" id="Phobius"/>
    </source>
</evidence>
<keyword evidence="7" id="KW-0443">Lipid metabolism</keyword>
<keyword evidence="15" id="KW-1185">Reference proteome</keyword>
<dbReference type="InterPro" id="IPR000462">
    <property type="entry name" value="CDP-OH_P_trans"/>
</dbReference>
<dbReference type="Proteomes" id="UP000279994">
    <property type="component" value="Unassembled WGS sequence"/>
</dbReference>
<evidence type="ECO:0000256" key="1">
    <source>
        <dbReference type="ARBA" id="ARBA00004141"/>
    </source>
</evidence>
<dbReference type="GO" id="GO:0046474">
    <property type="term" value="P:glycerophospholipid biosynthetic process"/>
    <property type="evidence" value="ECO:0007669"/>
    <property type="project" value="TreeGrafter"/>
</dbReference>